<dbReference type="EMBL" id="FOKK01000031">
    <property type="protein sequence ID" value="SFB60885.1"/>
    <property type="molecule type" value="Genomic_DNA"/>
</dbReference>
<evidence type="ECO:0000313" key="1">
    <source>
        <dbReference type="EMBL" id="SFB60885.1"/>
    </source>
</evidence>
<gene>
    <name evidence="1" type="ORF">SAMN04489723_1314</name>
</gene>
<dbReference type="Proteomes" id="UP000198790">
    <property type="component" value="Unassembled WGS sequence"/>
</dbReference>
<proteinExistence type="predicted"/>
<protein>
    <submittedName>
        <fullName evidence="1">Uncharacterized protein</fullName>
    </submittedName>
</protein>
<reference evidence="1 2" key="1">
    <citation type="submission" date="2016-10" db="EMBL/GenBank/DDBJ databases">
        <authorList>
            <person name="de Groot N.N."/>
        </authorList>
    </citation>
    <scope>NUCLEOTIDE SEQUENCE [LARGE SCALE GENOMIC DNA]</scope>
    <source>
        <strain evidence="1 2">DSM 23399</strain>
    </source>
</reference>
<accession>A0A1I1CDW3</accession>
<dbReference type="STRING" id="237018.SAMN04489723_1314"/>
<organism evidence="1 2">
    <name type="scientific">Algoriphagus aquimarinus</name>
    <dbReference type="NCBI Taxonomy" id="237018"/>
    <lineage>
        <taxon>Bacteria</taxon>
        <taxon>Pseudomonadati</taxon>
        <taxon>Bacteroidota</taxon>
        <taxon>Cytophagia</taxon>
        <taxon>Cytophagales</taxon>
        <taxon>Cyclobacteriaceae</taxon>
        <taxon>Algoriphagus</taxon>
    </lineage>
</organism>
<sequence>MKSFKLVGLALLWLGLVGKEHNQNPLFFELPLQIEDSFERIEMAELMEEGFIEPISLALIRDSERPLFYESTIRTTVCDDEICEIMYIKLYWDLVGDYVGYDTVAMHPLTKFDHEPFTENDYSKLHELLSNDGSILKFKQKSELIDKEKIKASDVVDGTTGATALEIKDEVVEGALYSSYTLWHLSHSGKIKNMINDHTEKLYNSLLKEDFITSGRTGYKYFVIQRLTDQDYISDTDLWTDLLINDIPLAKKKILSSLPDILLDKESVQLELVTLFSSLDVNSRTILLNRLQRVPIVYQATLEELSKSISFMNKNQTNVFLSLVEGKLFEGDVLVTNMKNAIINSKFVYGYLIEDFIRINYED</sequence>
<dbReference type="OrthoDB" id="6400902at2"/>
<evidence type="ECO:0000313" key="2">
    <source>
        <dbReference type="Proteomes" id="UP000198790"/>
    </source>
</evidence>
<dbReference type="AlphaFoldDB" id="A0A1I1CDW3"/>
<keyword evidence="2" id="KW-1185">Reference proteome</keyword>
<dbReference type="RefSeq" id="WP_092901903.1">
    <property type="nucleotide sequence ID" value="NZ_FOKK01000031.1"/>
</dbReference>
<name>A0A1I1CDW3_9BACT</name>